<accession>A0A8E2EYK8</accession>
<dbReference type="Proteomes" id="UP000250140">
    <property type="component" value="Unassembled WGS sequence"/>
</dbReference>
<keyword evidence="3" id="KW-1185">Reference proteome</keyword>
<dbReference type="OrthoDB" id="4186203at2759"/>
<keyword evidence="1" id="KW-0472">Membrane</keyword>
<evidence type="ECO:0000313" key="3">
    <source>
        <dbReference type="Proteomes" id="UP000250140"/>
    </source>
</evidence>
<reference evidence="2 3" key="1">
    <citation type="journal article" date="2016" name="Nat. Commun.">
        <title>Ectomycorrhizal ecology is imprinted in the genome of the dominant symbiotic fungus Cenococcum geophilum.</title>
        <authorList>
            <consortium name="DOE Joint Genome Institute"/>
            <person name="Peter M."/>
            <person name="Kohler A."/>
            <person name="Ohm R.A."/>
            <person name="Kuo A."/>
            <person name="Krutzmann J."/>
            <person name="Morin E."/>
            <person name="Arend M."/>
            <person name="Barry K.W."/>
            <person name="Binder M."/>
            <person name="Choi C."/>
            <person name="Clum A."/>
            <person name="Copeland A."/>
            <person name="Grisel N."/>
            <person name="Haridas S."/>
            <person name="Kipfer T."/>
            <person name="LaButti K."/>
            <person name="Lindquist E."/>
            <person name="Lipzen A."/>
            <person name="Maire R."/>
            <person name="Meier B."/>
            <person name="Mihaltcheva S."/>
            <person name="Molinier V."/>
            <person name="Murat C."/>
            <person name="Poggeler S."/>
            <person name="Quandt C.A."/>
            <person name="Sperisen C."/>
            <person name="Tritt A."/>
            <person name="Tisserant E."/>
            <person name="Crous P.W."/>
            <person name="Henrissat B."/>
            <person name="Nehls U."/>
            <person name="Egli S."/>
            <person name="Spatafora J.W."/>
            <person name="Grigoriev I.V."/>
            <person name="Martin F.M."/>
        </authorList>
    </citation>
    <scope>NUCLEOTIDE SEQUENCE [LARGE SCALE GENOMIC DNA]</scope>
    <source>
        <strain evidence="2 3">CBS 207.34</strain>
    </source>
</reference>
<keyword evidence="1" id="KW-0812">Transmembrane</keyword>
<evidence type="ECO:0000313" key="2">
    <source>
        <dbReference type="EMBL" id="OCL06926.1"/>
    </source>
</evidence>
<proteinExistence type="predicted"/>
<sequence>MSRGIDRQLQVAIGLQHQEKDVGAQTLTKPRTAESTLSISRFNDIRNRLGLDTGTLLKMLKASLPPSIAIAIGHNCDSRIPKSTYHNCFSMPSTTSEVYKIMVFNLLATCVSASICCLAIFCSVKAGQHTLPPGGNVHDYSNSACAVSKLSLIFAI</sequence>
<organism evidence="2 3">
    <name type="scientific">Glonium stellatum</name>
    <dbReference type="NCBI Taxonomy" id="574774"/>
    <lineage>
        <taxon>Eukaryota</taxon>
        <taxon>Fungi</taxon>
        <taxon>Dikarya</taxon>
        <taxon>Ascomycota</taxon>
        <taxon>Pezizomycotina</taxon>
        <taxon>Dothideomycetes</taxon>
        <taxon>Pleosporomycetidae</taxon>
        <taxon>Gloniales</taxon>
        <taxon>Gloniaceae</taxon>
        <taxon>Glonium</taxon>
    </lineage>
</organism>
<keyword evidence="1" id="KW-1133">Transmembrane helix</keyword>
<evidence type="ECO:0000256" key="1">
    <source>
        <dbReference type="SAM" id="Phobius"/>
    </source>
</evidence>
<protein>
    <submittedName>
        <fullName evidence="2">Uncharacterized protein</fullName>
    </submittedName>
</protein>
<dbReference type="AlphaFoldDB" id="A0A8E2EYK8"/>
<dbReference type="EMBL" id="KV749960">
    <property type="protein sequence ID" value="OCL06926.1"/>
    <property type="molecule type" value="Genomic_DNA"/>
</dbReference>
<feature type="transmembrane region" description="Helical" evidence="1">
    <location>
        <begin position="101"/>
        <end position="121"/>
    </location>
</feature>
<name>A0A8E2EYK8_9PEZI</name>
<gene>
    <name evidence="2" type="ORF">AOQ84DRAFT_355239</name>
</gene>